<evidence type="ECO:0000313" key="1">
    <source>
        <dbReference type="EMBL" id="KAJ9099726.1"/>
    </source>
</evidence>
<dbReference type="Proteomes" id="UP001230649">
    <property type="component" value="Unassembled WGS sequence"/>
</dbReference>
<accession>A0ACC2VKU3</accession>
<sequence>MYREYCVNPARLRYALISHGKAAFDEGDLPGRKAFRGANIVDCVLECPYDRIRCRILCRSWFELAVRSSSAFGAWLHPYQDASKGSKQVAVLGQDDKRHLTLMVTSAMDGTLLPFQAVIKGKTSQSLPKPANRKVAEEWGMFPKCGDKHWGTFQTTKDWVDEIVVRYIEKVKKEKSLQDDQFAILYIDAWAVHRSEAFRDWMREHHPTILLVCVPATCTGVLQPADVGLQRVIKHRLKMSRNPQALFAEWLAKKVGEVKERAKDNGGKTPAKVFSKEVSTLNLRELVPMFMTQAFLAVKSREDLVQKLRGLQL</sequence>
<comment type="caution">
    <text evidence="1">The sequence shown here is derived from an EMBL/GenBank/DDBJ whole genome shotgun (WGS) entry which is preliminary data.</text>
</comment>
<dbReference type="EMBL" id="JASBWS010000080">
    <property type="protein sequence ID" value="KAJ9099726.1"/>
    <property type="molecule type" value="Genomic_DNA"/>
</dbReference>
<evidence type="ECO:0000313" key="2">
    <source>
        <dbReference type="Proteomes" id="UP001230649"/>
    </source>
</evidence>
<name>A0ACC2VKU3_9TREE</name>
<keyword evidence="2" id="KW-1185">Reference proteome</keyword>
<organism evidence="1 2">
    <name type="scientific">Naganishia adeliensis</name>
    <dbReference type="NCBI Taxonomy" id="92952"/>
    <lineage>
        <taxon>Eukaryota</taxon>
        <taxon>Fungi</taxon>
        <taxon>Dikarya</taxon>
        <taxon>Basidiomycota</taxon>
        <taxon>Agaricomycotina</taxon>
        <taxon>Tremellomycetes</taxon>
        <taxon>Filobasidiales</taxon>
        <taxon>Filobasidiaceae</taxon>
        <taxon>Naganishia</taxon>
    </lineage>
</organism>
<proteinExistence type="predicted"/>
<gene>
    <name evidence="1" type="ORF">QFC20_005604</name>
</gene>
<protein>
    <submittedName>
        <fullName evidence="1">Uncharacterized protein</fullName>
    </submittedName>
</protein>
<reference evidence="1" key="1">
    <citation type="submission" date="2023-04" db="EMBL/GenBank/DDBJ databases">
        <title>Draft Genome sequencing of Naganishia species isolated from polar environments using Oxford Nanopore Technology.</title>
        <authorList>
            <person name="Leo P."/>
            <person name="Venkateswaran K."/>
        </authorList>
    </citation>
    <scope>NUCLEOTIDE SEQUENCE</scope>
    <source>
        <strain evidence="1">MNA-CCFEE 5262</strain>
    </source>
</reference>